<evidence type="ECO:0008006" key="4">
    <source>
        <dbReference type="Google" id="ProtNLM"/>
    </source>
</evidence>
<gene>
    <name evidence="2" type="ORF">DW070_13470</name>
</gene>
<dbReference type="AlphaFoldDB" id="A0A3E2THT2"/>
<keyword evidence="1" id="KW-1133">Transmembrane helix</keyword>
<feature type="transmembrane region" description="Helical" evidence="1">
    <location>
        <begin position="83"/>
        <end position="104"/>
    </location>
</feature>
<dbReference type="EMBL" id="QVEP01000042">
    <property type="protein sequence ID" value="RGB76096.1"/>
    <property type="molecule type" value="Genomic_DNA"/>
</dbReference>
<dbReference type="Proteomes" id="UP000260773">
    <property type="component" value="Unassembled WGS sequence"/>
</dbReference>
<dbReference type="InterPro" id="IPR046283">
    <property type="entry name" value="DUF6320"/>
</dbReference>
<accession>A0A3E2THT2</accession>
<keyword evidence="1" id="KW-0472">Membrane</keyword>
<dbReference type="Pfam" id="PF19845">
    <property type="entry name" value="DUF6320"/>
    <property type="match status" value="1"/>
</dbReference>
<proteinExistence type="predicted"/>
<evidence type="ECO:0000256" key="1">
    <source>
        <dbReference type="SAM" id="Phobius"/>
    </source>
</evidence>
<reference evidence="2 3" key="1">
    <citation type="submission" date="2018-08" db="EMBL/GenBank/DDBJ databases">
        <title>A genome reference for cultivated species of the human gut microbiota.</title>
        <authorList>
            <person name="Zou Y."/>
            <person name="Xue W."/>
            <person name="Luo G."/>
        </authorList>
    </citation>
    <scope>NUCLEOTIDE SEQUENCE [LARGE SCALE GENOMIC DNA]</scope>
    <source>
        <strain evidence="2 3">AF45-17</strain>
    </source>
</reference>
<dbReference type="RefSeq" id="WP_015513071.1">
    <property type="nucleotide sequence ID" value="NZ_JAQENQ010000006.1"/>
</dbReference>
<feature type="transmembrane region" description="Helical" evidence="1">
    <location>
        <begin position="136"/>
        <end position="158"/>
    </location>
</feature>
<feature type="transmembrane region" description="Helical" evidence="1">
    <location>
        <begin position="198"/>
        <end position="220"/>
    </location>
</feature>
<feature type="transmembrane region" description="Helical" evidence="1">
    <location>
        <begin position="111"/>
        <end position="130"/>
    </location>
</feature>
<feature type="transmembrane region" description="Helical" evidence="1">
    <location>
        <begin position="56"/>
        <end position="77"/>
    </location>
</feature>
<sequence>MSYCVNCGVELDKTCSVCPLCNTKVINPNQPVDTVSPKPYPVDKGYVDSGIRKETAILMAVCLAATAVVCGLLNLFFITFSHWSFYVIGTCIVLWIFCLPIFFPTKAVFRITLLLDGLGIAMYFGIIAWLHPGNGWYTAIALPLIILGTLAVFFFAISMGHPRSSILSQAVILVAEIGIYSVCVELLTRRYYAVPMALSWSAIVLTCAIIIDVTLVTILLRSRLREEVRRRMHI</sequence>
<keyword evidence="1" id="KW-0812">Transmembrane</keyword>
<evidence type="ECO:0000313" key="2">
    <source>
        <dbReference type="EMBL" id="RGB76096.1"/>
    </source>
</evidence>
<organism evidence="2 3">
    <name type="scientific">Coprococcus catus</name>
    <dbReference type="NCBI Taxonomy" id="116085"/>
    <lineage>
        <taxon>Bacteria</taxon>
        <taxon>Bacillati</taxon>
        <taxon>Bacillota</taxon>
        <taxon>Clostridia</taxon>
        <taxon>Lachnospirales</taxon>
        <taxon>Lachnospiraceae</taxon>
        <taxon>Coprococcus</taxon>
    </lineage>
</organism>
<feature type="transmembrane region" description="Helical" evidence="1">
    <location>
        <begin position="170"/>
        <end position="192"/>
    </location>
</feature>
<evidence type="ECO:0000313" key="3">
    <source>
        <dbReference type="Proteomes" id="UP000260773"/>
    </source>
</evidence>
<comment type="caution">
    <text evidence="2">The sequence shown here is derived from an EMBL/GenBank/DDBJ whole genome shotgun (WGS) entry which is preliminary data.</text>
</comment>
<name>A0A3E2THT2_9FIRM</name>
<protein>
    <recommendedName>
        <fullName evidence="4">Zinc ribbon domain-containing protein</fullName>
    </recommendedName>
</protein>